<dbReference type="Pfam" id="PF01075">
    <property type="entry name" value="Glyco_transf_9"/>
    <property type="match status" value="1"/>
</dbReference>
<keyword evidence="2 3" id="KW-0808">Transferase</keyword>
<reference evidence="3 4" key="1">
    <citation type="submission" date="2023-07" db="EMBL/GenBank/DDBJ databases">
        <title>Sorghum-associated microbial communities from plants grown in Nebraska, USA.</title>
        <authorList>
            <person name="Schachtman D."/>
        </authorList>
    </citation>
    <scope>NUCLEOTIDE SEQUENCE [LARGE SCALE GENOMIC DNA]</scope>
    <source>
        <strain evidence="3 4">BE310</strain>
    </source>
</reference>
<evidence type="ECO:0000256" key="2">
    <source>
        <dbReference type="ARBA" id="ARBA00022679"/>
    </source>
</evidence>
<gene>
    <name evidence="3" type="ORF">J2X16_001910</name>
</gene>
<dbReference type="EC" id="2.4.-.-" evidence="3"/>
<dbReference type="InterPro" id="IPR002201">
    <property type="entry name" value="Glyco_trans_9"/>
</dbReference>
<keyword evidence="4" id="KW-1185">Reference proteome</keyword>
<sequence length="324" mass="35415">MVLLQWVGMGDLVWHVPYFRRVAAASHGGQVALIASPTVFAPQLVGHEPWVREIIDFDRHPRRHEGRRGRHRGVLGLFRMGLELREKQFDRIVLFTNYTNRSLVALTARIAERLGYGTTWLQRRLLSHGPWIERYTGPAVGTYEDATRFAMAHGWCDAPIVPSLVVRPEALARVKARVQGLPQPMHALCIGSSEPYKQWGTDNFAALATELARAGHGVLLVAGPAEHEMAQAILQRVEPTLRARVLDATDGSVADTVAAMSLVRTCLGNDTGGVQIAAAVGTPTWVMLGPRPLLAHDPETLHNLTAASLADIKPGDVARIALTA</sequence>
<proteinExistence type="predicted"/>
<accession>A0ABU1ZA24</accession>
<dbReference type="Gene3D" id="3.40.50.2000">
    <property type="entry name" value="Glycogen Phosphorylase B"/>
    <property type="match status" value="2"/>
</dbReference>
<keyword evidence="1 3" id="KW-0328">Glycosyltransferase</keyword>
<protein>
    <submittedName>
        <fullName evidence="3">Heptosyltransferase-2</fullName>
        <ecNumber evidence="3">2.4.-.-</ecNumber>
    </submittedName>
</protein>
<dbReference type="SUPFAM" id="SSF53756">
    <property type="entry name" value="UDP-Glycosyltransferase/glycogen phosphorylase"/>
    <property type="match status" value="1"/>
</dbReference>
<dbReference type="Proteomes" id="UP001180536">
    <property type="component" value="Unassembled WGS sequence"/>
</dbReference>
<comment type="caution">
    <text evidence="3">The sequence shown here is derived from an EMBL/GenBank/DDBJ whole genome shotgun (WGS) entry which is preliminary data.</text>
</comment>
<organism evidence="3 4">
    <name type="scientific">Pelomonas aquatica</name>
    <dbReference type="NCBI Taxonomy" id="431058"/>
    <lineage>
        <taxon>Bacteria</taxon>
        <taxon>Pseudomonadati</taxon>
        <taxon>Pseudomonadota</taxon>
        <taxon>Betaproteobacteria</taxon>
        <taxon>Burkholderiales</taxon>
        <taxon>Sphaerotilaceae</taxon>
        <taxon>Roseateles</taxon>
    </lineage>
</organism>
<dbReference type="GO" id="GO:0016757">
    <property type="term" value="F:glycosyltransferase activity"/>
    <property type="evidence" value="ECO:0007669"/>
    <property type="project" value="UniProtKB-KW"/>
</dbReference>
<name>A0ABU1ZA24_9BURK</name>
<evidence type="ECO:0000313" key="3">
    <source>
        <dbReference type="EMBL" id="MDR7296571.1"/>
    </source>
</evidence>
<evidence type="ECO:0000256" key="1">
    <source>
        <dbReference type="ARBA" id="ARBA00022676"/>
    </source>
</evidence>
<dbReference type="PANTHER" id="PTHR30160:SF21">
    <property type="entry name" value="LIPOPOLYSACCHARIDE CORE HEPTOSYLTRANSFERASE OPSX"/>
    <property type="match status" value="1"/>
</dbReference>
<dbReference type="PANTHER" id="PTHR30160">
    <property type="entry name" value="TETRAACYLDISACCHARIDE 4'-KINASE-RELATED"/>
    <property type="match status" value="1"/>
</dbReference>
<evidence type="ECO:0000313" key="4">
    <source>
        <dbReference type="Proteomes" id="UP001180536"/>
    </source>
</evidence>
<dbReference type="EMBL" id="JAVDXQ010000002">
    <property type="protein sequence ID" value="MDR7296571.1"/>
    <property type="molecule type" value="Genomic_DNA"/>
</dbReference>
<dbReference type="InterPro" id="IPR051199">
    <property type="entry name" value="LPS_LOS_Heptosyltrfase"/>
</dbReference>
<dbReference type="CDD" id="cd03789">
    <property type="entry name" value="GT9_LPS_heptosyltransferase"/>
    <property type="match status" value="1"/>
</dbReference>